<keyword evidence="2" id="KW-1185">Reference proteome</keyword>
<dbReference type="AlphaFoldDB" id="A0A392QM82"/>
<organism evidence="1 2">
    <name type="scientific">Trifolium medium</name>
    <dbReference type="NCBI Taxonomy" id="97028"/>
    <lineage>
        <taxon>Eukaryota</taxon>
        <taxon>Viridiplantae</taxon>
        <taxon>Streptophyta</taxon>
        <taxon>Embryophyta</taxon>
        <taxon>Tracheophyta</taxon>
        <taxon>Spermatophyta</taxon>
        <taxon>Magnoliopsida</taxon>
        <taxon>eudicotyledons</taxon>
        <taxon>Gunneridae</taxon>
        <taxon>Pentapetalae</taxon>
        <taxon>rosids</taxon>
        <taxon>fabids</taxon>
        <taxon>Fabales</taxon>
        <taxon>Fabaceae</taxon>
        <taxon>Papilionoideae</taxon>
        <taxon>50 kb inversion clade</taxon>
        <taxon>NPAAA clade</taxon>
        <taxon>Hologalegina</taxon>
        <taxon>IRL clade</taxon>
        <taxon>Trifolieae</taxon>
        <taxon>Trifolium</taxon>
    </lineage>
</organism>
<accession>A0A392QM82</accession>
<evidence type="ECO:0000313" key="1">
    <source>
        <dbReference type="EMBL" id="MCI25513.1"/>
    </source>
</evidence>
<reference evidence="1 2" key="1">
    <citation type="journal article" date="2018" name="Front. Plant Sci.">
        <title>Red Clover (Trifolium pratense) and Zigzag Clover (T. medium) - A Picture of Genomic Similarities and Differences.</title>
        <authorList>
            <person name="Dluhosova J."/>
            <person name="Istvanek J."/>
            <person name="Nedelnik J."/>
            <person name="Repkova J."/>
        </authorList>
    </citation>
    <scope>NUCLEOTIDE SEQUENCE [LARGE SCALE GENOMIC DNA]</scope>
    <source>
        <strain evidence="2">cv. 10/8</strain>
        <tissue evidence="1">Leaf</tissue>
    </source>
</reference>
<comment type="caution">
    <text evidence="1">The sequence shown here is derived from an EMBL/GenBank/DDBJ whole genome shotgun (WGS) entry which is preliminary data.</text>
</comment>
<evidence type="ECO:0000313" key="2">
    <source>
        <dbReference type="Proteomes" id="UP000265520"/>
    </source>
</evidence>
<name>A0A392QM82_9FABA</name>
<protein>
    <submittedName>
        <fullName evidence="1">Uncharacterized protein</fullName>
    </submittedName>
</protein>
<proteinExistence type="predicted"/>
<sequence>MSTMAAEVEVVTAANIETDKITTKKFAVTVQSLIPDMTAVAP</sequence>
<dbReference type="EMBL" id="LXQA010147622">
    <property type="protein sequence ID" value="MCI25513.1"/>
    <property type="molecule type" value="Genomic_DNA"/>
</dbReference>
<dbReference type="Proteomes" id="UP000265520">
    <property type="component" value="Unassembled WGS sequence"/>
</dbReference>
<feature type="non-terminal residue" evidence="1">
    <location>
        <position position="42"/>
    </location>
</feature>